<dbReference type="Gene3D" id="3.10.450.620">
    <property type="entry name" value="JHP933, nucleotidyltransferase-like core domain"/>
    <property type="match status" value="1"/>
</dbReference>
<gene>
    <name evidence="1" type="ORF">TH606_06350</name>
</gene>
<dbReference type="AlphaFoldDB" id="A0A177E822"/>
<proteinExistence type="predicted"/>
<dbReference type="InterPro" id="IPR014942">
    <property type="entry name" value="AbiEii"/>
</dbReference>
<dbReference type="OrthoDB" id="361603at2"/>
<comment type="caution">
    <text evidence="1">The sequence shown here is derived from an EMBL/GenBank/DDBJ whole genome shotgun (WGS) entry which is preliminary data.</text>
</comment>
<evidence type="ECO:0000313" key="2">
    <source>
        <dbReference type="Proteomes" id="UP000076964"/>
    </source>
</evidence>
<evidence type="ECO:0008006" key="3">
    <source>
        <dbReference type="Google" id="ProtNLM"/>
    </source>
</evidence>
<reference evidence="1 2" key="1">
    <citation type="submission" date="2016-02" db="EMBL/GenBank/DDBJ databases">
        <title>Draft genome sequence of Thermodesulfatator sp. S606.</title>
        <authorList>
            <person name="Lai Q."/>
            <person name="Cao J."/>
            <person name="Dupont S."/>
            <person name="Shao Z."/>
            <person name="Jebbar M."/>
            <person name="Alain K."/>
        </authorList>
    </citation>
    <scope>NUCLEOTIDE SEQUENCE [LARGE SCALE GENOMIC DNA]</scope>
    <source>
        <strain evidence="1 2">S606</strain>
    </source>
</reference>
<organism evidence="1 2">
    <name type="scientific">Thermodesulfatator autotrophicus</name>
    <dbReference type="NCBI Taxonomy" id="1795632"/>
    <lineage>
        <taxon>Bacteria</taxon>
        <taxon>Pseudomonadati</taxon>
        <taxon>Thermodesulfobacteriota</taxon>
        <taxon>Thermodesulfobacteria</taxon>
        <taxon>Thermodesulfobacteriales</taxon>
        <taxon>Thermodesulfatatoraceae</taxon>
        <taxon>Thermodesulfatator</taxon>
    </lineage>
</organism>
<dbReference type="Pfam" id="PF08843">
    <property type="entry name" value="AbiEii"/>
    <property type="match status" value="1"/>
</dbReference>
<dbReference type="EMBL" id="LSFI01000026">
    <property type="protein sequence ID" value="OAG27580.1"/>
    <property type="molecule type" value="Genomic_DNA"/>
</dbReference>
<accession>A0A177E822</accession>
<dbReference type="Proteomes" id="UP000076964">
    <property type="component" value="Unassembled WGS sequence"/>
</dbReference>
<name>A0A177E822_9BACT</name>
<sequence>MKSPEQSGDLYKYYQKVYQAQDKVLGIVFKKNFSHNFYLTGGTALNRFYYQVRYSDDLDFFNNENQLFREDLRLVIDLFEEAGFSFSKEVDSRDFVRLVIFPQDIRLKVDFVNDRVYRYGKSCYLHDIRLDNVIKLH</sequence>
<evidence type="ECO:0000313" key="1">
    <source>
        <dbReference type="EMBL" id="OAG27580.1"/>
    </source>
</evidence>
<keyword evidence="2" id="KW-1185">Reference proteome</keyword>
<protein>
    <recommendedName>
        <fullName evidence="3">Nucleotidyl transferase AbiEii/AbiGii toxin family protein</fullName>
    </recommendedName>
</protein>
<dbReference type="RefSeq" id="WP_068542099.1">
    <property type="nucleotide sequence ID" value="NZ_LSFI01000026.1"/>
</dbReference>